<comment type="subunit">
    <text evidence="3">The complex is composed of two ATP-binding proteins (HrtA), two transmembrane proteins (HrtB) and a solute-binding protein.</text>
</comment>
<evidence type="ECO:0000256" key="6">
    <source>
        <dbReference type="ARBA" id="ARBA00022475"/>
    </source>
</evidence>
<evidence type="ECO:0000256" key="3">
    <source>
        <dbReference type="ARBA" id="ARBA00011131"/>
    </source>
</evidence>
<feature type="transmembrane region" description="Helical" evidence="11">
    <location>
        <begin position="321"/>
        <end position="340"/>
    </location>
</feature>
<keyword evidence="9 11" id="KW-0472">Membrane</keyword>
<evidence type="ECO:0000256" key="2">
    <source>
        <dbReference type="ARBA" id="ARBA00008697"/>
    </source>
</evidence>
<reference evidence="14 15" key="1">
    <citation type="submission" date="2014-08" db="EMBL/GenBank/DDBJ databases">
        <title>Genome sequence of Tetragenococcus muriaticus.</title>
        <authorList>
            <person name="Chuea-nongthon C."/>
            <person name="Rodtong S."/>
            <person name="Yongsawatdigul J."/>
            <person name="Steele J.L."/>
            <person name="Liu X.-y."/>
            <person name="Speers J."/>
            <person name="Glasner J.D."/>
            <person name="Neeno-Eckwall E.C."/>
        </authorList>
    </citation>
    <scope>NUCLEOTIDE SEQUENCE [LARGE SCALE GENOMIC DNA]</scope>
    <source>
        <strain evidence="14 15">3MR10-3</strain>
    </source>
</reference>
<dbReference type="InterPro" id="IPR003838">
    <property type="entry name" value="ABC3_permease_C"/>
</dbReference>
<evidence type="ECO:0000256" key="4">
    <source>
        <dbReference type="ARBA" id="ARBA00016962"/>
    </source>
</evidence>
<dbReference type="GO" id="GO:0005886">
    <property type="term" value="C:plasma membrane"/>
    <property type="evidence" value="ECO:0007669"/>
    <property type="project" value="UniProtKB-SubCell"/>
</dbReference>
<accession>A0A091BY23</accession>
<evidence type="ECO:0000256" key="1">
    <source>
        <dbReference type="ARBA" id="ARBA00004651"/>
    </source>
</evidence>
<comment type="subcellular location">
    <subcellularLocation>
        <location evidence="1">Cell membrane</location>
        <topology evidence="1">Multi-pass membrane protein</topology>
    </subcellularLocation>
</comment>
<feature type="domain" description="ABC3 transporter permease C-terminal" evidence="12">
    <location>
        <begin position="238"/>
        <end position="348"/>
    </location>
</feature>
<evidence type="ECO:0000256" key="5">
    <source>
        <dbReference type="ARBA" id="ARBA00022448"/>
    </source>
</evidence>
<protein>
    <recommendedName>
        <fullName evidence="4">Putative hemin transport system permease protein HrtB</fullName>
    </recommendedName>
</protein>
<dbReference type="Pfam" id="PF12704">
    <property type="entry name" value="MacB_PCD"/>
    <property type="match status" value="1"/>
</dbReference>
<evidence type="ECO:0000259" key="13">
    <source>
        <dbReference type="Pfam" id="PF12704"/>
    </source>
</evidence>
<dbReference type="Proteomes" id="UP000029381">
    <property type="component" value="Unassembled WGS sequence"/>
</dbReference>
<keyword evidence="6" id="KW-1003">Cell membrane</keyword>
<keyword evidence="8 11" id="KW-1133">Transmembrane helix</keyword>
<dbReference type="AlphaFoldDB" id="A0A091BY23"/>
<evidence type="ECO:0000256" key="10">
    <source>
        <dbReference type="ARBA" id="ARBA00024973"/>
    </source>
</evidence>
<dbReference type="InterPro" id="IPR025857">
    <property type="entry name" value="MacB_PCD"/>
</dbReference>
<keyword evidence="5" id="KW-0813">Transport</keyword>
<comment type="function">
    <text evidence="10">Part of the ABC transporter complex hrt involved in hemin import. Responsible for the translocation of the substrate across the membrane.</text>
</comment>
<proteinExistence type="inferred from homology"/>
<dbReference type="PANTHER" id="PTHR43738:SF1">
    <property type="entry name" value="HEMIN TRANSPORT SYSTEM PERMEASE PROTEIN HRTB-RELATED"/>
    <property type="match status" value="1"/>
</dbReference>
<dbReference type="PATRIC" id="fig|1302648.3.peg.1419"/>
<feature type="transmembrane region" description="Helical" evidence="11">
    <location>
        <begin position="277"/>
        <end position="301"/>
    </location>
</feature>
<dbReference type="EMBL" id="JPVT01000148">
    <property type="protein sequence ID" value="KFN90506.1"/>
    <property type="molecule type" value="Genomic_DNA"/>
</dbReference>
<feature type="transmembrane region" description="Helical" evidence="11">
    <location>
        <begin position="237"/>
        <end position="257"/>
    </location>
</feature>
<gene>
    <name evidence="14" type="ORF">TMU3MR103_1453</name>
</gene>
<evidence type="ECO:0000259" key="12">
    <source>
        <dbReference type="Pfam" id="PF02687"/>
    </source>
</evidence>
<evidence type="ECO:0000256" key="8">
    <source>
        <dbReference type="ARBA" id="ARBA00022989"/>
    </source>
</evidence>
<comment type="similarity">
    <text evidence="2">Belongs to the ABC-4 integral membrane protein family. HrtB subfamily.</text>
</comment>
<evidence type="ECO:0000256" key="7">
    <source>
        <dbReference type="ARBA" id="ARBA00022692"/>
    </source>
</evidence>
<evidence type="ECO:0000313" key="14">
    <source>
        <dbReference type="EMBL" id="KFN90506.1"/>
    </source>
</evidence>
<dbReference type="Pfam" id="PF02687">
    <property type="entry name" value="FtsX"/>
    <property type="match status" value="1"/>
</dbReference>
<dbReference type="PANTHER" id="PTHR43738">
    <property type="entry name" value="ABC TRANSPORTER, MEMBRANE PROTEIN"/>
    <property type="match status" value="1"/>
</dbReference>
<feature type="domain" description="MacB-like periplasmic core" evidence="13">
    <location>
        <begin position="16"/>
        <end position="178"/>
    </location>
</feature>
<dbReference type="RefSeq" id="WP_038023551.1">
    <property type="nucleotide sequence ID" value="NZ_JPVT01000148.1"/>
</dbReference>
<dbReference type="InterPro" id="IPR051125">
    <property type="entry name" value="ABC-4/HrtB_transporter"/>
</dbReference>
<evidence type="ECO:0000256" key="11">
    <source>
        <dbReference type="SAM" id="Phobius"/>
    </source>
</evidence>
<comment type="caution">
    <text evidence="14">The sequence shown here is derived from an EMBL/GenBank/DDBJ whole genome shotgun (WGS) entry which is preliminary data.</text>
</comment>
<keyword evidence="15" id="KW-1185">Reference proteome</keyword>
<evidence type="ECO:0000313" key="15">
    <source>
        <dbReference type="Proteomes" id="UP000029381"/>
    </source>
</evidence>
<name>A0A091BY23_9ENTE</name>
<organism evidence="14 15">
    <name type="scientific">Tetragenococcus muriaticus 3MR10-3</name>
    <dbReference type="NCBI Taxonomy" id="1302648"/>
    <lineage>
        <taxon>Bacteria</taxon>
        <taxon>Bacillati</taxon>
        <taxon>Bacillota</taxon>
        <taxon>Bacilli</taxon>
        <taxon>Lactobacillales</taxon>
        <taxon>Enterococcaceae</taxon>
        <taxon>Tetragenococcus</taxon>
    </lineage>
</organism>
<evidence type="ECO:0000256" key="9">
    <source>
        <dbReference type="ARBA" id="ARBA00023136"/>
    </source>
</evidence>
<keyword evidence="7 11" id="KW-0812">Transmembrane</keyword>
<sequence>MFLALKEMRYSKLRFGLIIGMMVLIAYVVFMLSGLARGLAEEFKKGVEDWQAEEIVLSDEANKTLTASQLTRNNINDVQSSTKAPIGLYSGAIKGTQQDITVFGSTKQAFLLPKLTQGENFKNKNDIIISQNLADTGYQVGDKINIGQYEEDLTITGIFPESYYTVSPVVYTDLETWTSLKFGDQPFASDEEKPINAIATEEKVTQVENEEDLDLLTTPELIENIPGYSAQNLTLDAMIYFLFVTATAVIGIFMYVITLQKNAIFGVMKAQGIRNWFIAKSIIAQSFVIGILGTGVAMILAYLTSLVLPTAMPFAIIWSQWLLYSFVLVSVAIIGGLFSIRSVAKVDPITAIGG</sequence>
<feature type="transmembrane region" description="Helical" evidence="11">
    <location>
        <begin position="15"/>
        <end position="36"/>
    </location>
</feature>